<keyword evidence="1" id="KW-1133">Transmembrane helix</keyword>
<keyword evidence="1" id="KW-0472">Membrane</keyword>
<reference evidence="2 3" key="1">
    <citation type="submission" date="2018-07" db="EMBL/GenBank/DDBJ databases">
        <title>Genomic Encyclopedia of Type Strains, Phase IV (KMG-IV): sequencing the most valuable type-strain genomes for metagenomic binning, comparative biology and taxonomic classification.</title>
        <authorList>
            <person name="Goeker M."/>
        </authorList>
    </citation>
    <scope>NUCLEOTIDE SEQUENCE [LARGE SCALE GENOMIC DNA]</scope>
    <source>
        <strain evidence="2 3">DSM 25281</strain>
    </source>
</reference>
<dbReference type="EMBL" id="QQAY01000001">
    <property type="protein sequence ID" value="RDI47408.1"/>
    <property type="molecule type" value="Genomic_DNA"/>
</dbReference>
<keyword evidence="3" id="KW-1185">Reference proteome</keyword>
<dbReference type="Proteomes" id="UP000255326">
    <property type="component" value="Unassembled WGS sequence"/>
</dbReference>
<sequence length="148" mass="17081">MESAFFYQEILFCSPSFPSYAGRGFQAASAFLNPAPPPRGWETSLSTLTISHHRFAKAHRDSFISQRFSPTSAPLGSQWSFSIVQLQRLAPRVISRTSTEIRISFELRLMLVGAFKPLPLFVLPCPFFSYFLLKEEWTWIRDVWLRLD</sequence>
<comment type="caution">
    <text evidence="2">The sequence shown here is derived from an EMBL/GenBank/DDBJ whole genome shotgun (WGS) entry which is preliminary data.</text>
</comment>
<evidence type="ECO:0000256" key="1">
    <source>
        <dbReference type="SAM" id="Phobius"/>
    </source>
</evidence>
<gene>
    <name evidence="2" type="ORF">DFR59_10163</name>
</gene>
<evidence type="ECO:0000313" key="3">
    <source>
        <dbReference type="Proteomes" id="UP000255326"/>
    </source>
</evidence>
<evidence type="ECO:0000313" key="2">
    <source>
        <dbReference type="EMBL" id="RDI47408.1"/>
    </source>
</evidence>
<protein>
    <submittedName>
        <fullName evidence="2">Uncharacterized protein</fullName>
    </submittedName>
</protein>
<organism evidence="2 3">
    <name type="scientific">Falsibacillus pallidus</name>
    <dbReference type="NCBI Taxonomy" id="493781"/>
    <lineage>
        <taxon>Bacteria</taxon>
        <taxon>Bacillati</taxon>
        <taxon>Bacillota</taxon>
        <taxon>Bacilli</taxon>
        <taxon>Bacillales</taxon>
        <taxon>Bacillaceae</taxon>
        <taxon>Falsibacillus</taxon>
    </lineage>
</organism>
<feature type="transmembrane region" description="Helical" evidence="1">
    <location>
        <begin position="109"/>
        <end position="133"/>
    </location>
</feature>
<proteinExistence type="predicted"/>
<name>A0A370GUQ3_9BACI</name>
<keyword evidence="1" id="KW-0812">Transmembrane</keyword>
<accession>A0A370GUQ3</accession>
<dbReference type="AlphaFoldDB" id="A0A370GUQ3"/>